<protein>
    <recommendedName>
        <fullName evidence="5">Calcium-binding protein</fullName>
    </recommendedName>
</protein>
<comment type="subcellular location">
    <subcellularLocation>
        <location evidence="1">Secreted</location>
    </subcellularLocation>
</comment>
<dbReference type="InterPro" id="IPR001343">
    <property type="entry name" value="Hemolysn_Ca-bd"/>
</dbReference>
<dbReference type="Proteomes" id="UP000234530">
    <property type="component" value="Chromosome"/>
</dbReference>
<dbReference type="KEGG" id="pzh:CX676_01430"/>
<dbReference type="InterPro" id="IPR011049">
    <property type="entry name" value="Serralysin-like_metalloprot_C"/>
</dbReference>
<evidence type="ECO:0000313" key="3">
    <source>
        <dbReference type="EMBL" id="AUH62986.1"/>
    </source>
</evidence>
<dbReference type="InterPro" id="IPR018511">
    <property type="entry name" value="Hemolysin-typ_Ca-bd_CS"/>
</dbReference>
<evidence type="ECO:0000256" key="2">
    <source>
        <dbReference type="ARBA" id="ARBA00022525"/>
    </source>
</evidence>
<dbReference type="SUPFAM" id="SSF51120">
    <property type="entry name" value="beta-Roll"/>
    <property type="match status" value="3"/>
</dbReference>
<dbReference type="EMBL" id="CP025430">
    <property type="protein sequence ID" value="AUH62986.1"/>
    <property type="molecule type" value="Genomic_DNA"/>
</dbReference>
<keyword evidence="4" id="KW-1185">Reference proteome</keyword>
<keyword evidence="2" id="KW-0964">Secreted</keyword>
<evidence type="ECO:0000256" key="1">
    <source>
        <dbReference type="ARBA" id="ARBA00004613"/>
    </source>
</evidence>
<evidence type="ECO:0000313" key="4">
    <source>
        <dbReference type="Proteomes" id="UP000234530"/>
    </source>
</evidence>
<dbReference type="GO" id="GO:0005576">
    <property type="term" value="C:extracellular region"/>
    <property type="evidence" value="ECO:0007669"/>
    <property type="project" value="UniProtKB-SubCell"/>
</dbReference>
<proteinExistence type="predicted"/>
<dbReference type="PANTHER" id="PTHR38340">
    <property type="entry name" value="S-LAYER PROTEIN"/>
    <property type="match status" value="1"/>
</dbReference>
<dbReference type="GO" id="GO:0005509">
    <property type="term" value="F:calcium ion binding"/>
    <property type="evidence" value="ECO:0007669"/>
    <property type="project" value="InterPro"/>
</dbReference>
<dbReference type="PROSITE" id="PS00330">
    <property type="entry name" value="HEMOLYSIN_CALCIUM"/>
    <property type="match status" value="7"/>
</dbReference>
<accession>A0A2H5EUK6</accession>
<sequence length="489" mass="50439">MPLNPNGNLIGTYLGDLLWGRALVLGDGSYDNYSDTGNPGALFGYGGDDTIYGDIYYDGDDGIEGDEAHGGDGNDLIYGDTGPEAGADWKLGLTGGSDRLYGDAGNDTIFGEHGNDQLYGGTGDDGLIGGWGSDALRGGDGNDVIYTDQDSLTILHATGWYNSAWGGAGNDTIVGGRGVDEVYGDLGNDSIRGLAGNDDLEGGDGADYIFGGDGDDLIDGGGYYASSADASDNLFGEAGNDSLFGGYGHDRLYGGDGVDRLVGGDGNDVLSGNAGADIYDCGAGNDLYFLEGGDVFRFEYADTGIDTLASNTNRTLGAYHENLTLLQGTAAWAGSGNALNNTIMGNTNANLLRGGGGNDVLNGFYGNDSLIGGMGADRLIGGESADRFIFNSRLESTYAGAGRDVITDFSLAQGDRIDLRVIDARTTMAGDQAFSFIGGAAFTGVAGQLRCQAVGTQRWISADVNGDKVADFGLFLDDPLAVTSSYFLL</sequence>
<gene>
    <name evidence="3" type="ORF">CX676_01430</name>
</gene>
<dbReference type="Gene3D" id="2.150.10.10">
    <property type="entry name" value="Serralysin-like metalloprotease, C-terminal"/>
    <property type="match status" value="3"/>
</dbReference>
<dbReference type="AlphaFoldDB" id="A0A2H5EUK6"/>
<dbReference type="InterPro" id="IPR050557">
    <property type="entry name" value="RTX_toxin/Mannuronan_C5-epim"/>
</dbReference>
<dbReference type="Pfam" id="PF00353">
    <property type="entry name" value="HemolysinCabind"/>
    <property type="match status" value="8"/>
</dbReference>
<dbReference type="RefSeq" id="WP_101751028.1">
    <property type="nucleotide sequence ID" value="NZ_CP025430.1"/>
</dbReference>
<dbReference type="PANTHER" id="PTHR38340:SF1">
    <property type="entry name" value="S-LAYER PROTEIN"/>
    <property type="match status" value="1"/>
</dbReference>
<dbReference type="OrthoDB" id="7762442at2"/>
<reference evidence="3 4" key="1">
    <citation type="journal article" date="2013" name="Antonie Van Leeuwenhoek">
        <title>Paracoccus zhejiangensis sp. nov., isolated from activated sludge in wastewater-treatment system.</title>
        <authorList>
            <person name="Wu Z.G."/>
            <person name="Zhang D.F."/>
            <person name="Liu Y.L."/>
            <person name="Wang F."/>
            <person name="Jiang X."/>
            <person name="Li C."/>
            <person name="Li S.P."/>
            <person name="Hong Q."/>
            <person name="Li W.J."/>
        </authorList>
    </citation>
    <scope>NUCLEOTIDE SEQUENCE [LARGE SCALE GENOMIC DNA]</scope>
    <source>
        <strain evidence="3 4">J6</strain>
    </source>
</reference>
<dbReference type="PRINTS" id="PR00313">
    <property type="entry name" value="CABNDNGRPT"/>
</dbReference>
<name>A0A2H5EUK6_9RHOB</name>
<evidence type="ECO:0008006" key="5">
    <source>
        <dbReference type="Google" id="ProtNLM"/>
    </source>
</evidence>
<organism evidence="3 4">
    <name type="scientific">Paracoccus zhejiangensis</name>
    <dbReference type="NCBI Taxonomy" id="1077935"/>
    <lineage>
        <taxon>Bacteria</taxon>
        <taxon>Pseudomonadati</taxon>
        <taxon>Pseudomonadota</taxon>
        <taxon>Alphaproteobacteria</taxon>
        <taxon>Rhodobacterales</taxon>
        <taxon>Paracoccaceae</taxon>
        <taxon>Paracoccus</taxon>
    </lineage>
</organism>